<evidence type="ECO:0000313" key="2">
    <source>
        <dbReference type="Proteomes" id="UP000324222"/>
    </source>
</evidence>
<dbReference type="AlphaFoldDB" id="A0A5B7G637"/>
<name>A0A5B7G637_PORTR</name>
<sequence length="91" mass="9530">MVLLHADVVMPRSATLTVKYFLSSLHKMETDTFHSAVVSVRTEGKRASTTGSVGVMDTVETASDMASCNVGLAALATVAENKVVVVKVASC</sequence>
<keyword evidence="2" id="KW-1185">Reference proteome</keyword>
<proteinExistence type="predicted"/>
<dbReference type="Proteomes" id="UP000324222">
    <property type="component" value="Unassembled WGS sequence"/>
</dbReference>
<gene>
    <name evidence="1" type="ORF">E2C01_049326</name>
</gene>
<dbReference type="EMBL" id="VSRR010013129">
    <property type="protein sequence ID" value="MPC55391.1"/>
    <property type="molecule type" value="Genomic_DNA"/>
</dbReference>
<accession>A0A5B7G637</accession>
<organism evidence="1 2">
    <name type="scientific">Portunus trituberculatus</name>
    <name type="common">Swimming crab</name>
    <name type="synonym">Neptunus trituberculatus</name>
    <dbReference type="NCBI Taxonomy" id="210409"/>
    <lineage>
        <taxon>Eukaryota</taxon>
        <taxon>Metazoa</taxon>
        <taxon>Ecdysozoa</taxon>
        <taxon>Arthropoda</taxon>
        <taxon>Crustacea</taxon>
        <taxon>Multicrustacea</taxon>
        <taxon>Malacostraca</taxon>
        <taxon>Eumalacostraca</taxon>
        <taxon>Eucarida</taxon>
        <taxon>Decapoda</taxon>
        <taxon>Pleocyemata</taxon>
        <taxon>Brachyura</taxon>
        <taxon>Eubrachyura</taxon>
        <taxon>Portunoidea</taxon>
        <taxon>Portunidae</taxon>
        <taxon>Portuninae</taxon>
        <taxon>Portunus</taxon>
    </lineage>
</organism>
<reference evidence="1 2" key="1">
    <citation type="submission" date="2019-05" db="EMBL/GenBank/DDBJ databases">
        <title>Another draft genome of Portunus trituberculatus and its Hox gene families provides insights of decapod evolution.</title>
        <authorList>
            <person name="Jeong J.-H."/>
            <person name="Song I."/>
            <person name="Kim S."/>
            <person name="Choi T."/>
            <person name="Kim D."/>
            <person name="Ryu S."/>
            <person name="Kim W."/>
        </authorList>
    </citation>
    <scope>NUCLEOTIDE SEQUENCE [LARGE SCALE GENOMIC DNA]</scope>
    <source>
        <tissue evidence="1">Muscle</tissue>
    </source>
</reference>
<evidence type="ECO:0000313" key="1">
    <source>
        <dbReference type="EMBL" id="MPC55391.1"/>
    </source>
</evidence>
<protein>
    <submittedName>
        <fullName evidence="1">Uncharacterized protein</fullName>
    </submittedName>
</protein>
<comment type="caution">
    <text evidence="1">The sequence shown here is derived from an EMBL/GenBank/DDBJ whole genome shotgun (WGS) entry which is preliminary data.</text>
</comment>